<reference evidence="2 3" key="1">
    <citation type="submission" date="2023-09" db="EMBL/GenBank/DDBJ databases">
        <authorList>
            <person name="Wang M."/>
        </authorList>
    </citation>
    <scope>NUCLEOTIDE SEQUENCE [LARGE SCALE GENOMIC DNA]</scope>
    <source>
        <strain evidence="2">GT-2023</strain>
        <tissue evidence="2">Liver</tissue>
    </source>
</reference>
<organism evidence="2 3">
    <name type="scientific">Cirrhinus molitorella</name>
    <name type="common">mud carp</name>
    <dbReference type="NCBI Taxonomy" id="172907"/>
    <lineage>
        <taxon>Eukaryota</taxon>
        <taxon>Metazoa</taxon>
        <taxon>Chordata</taxon>
        <taxon>Craniata</taxon>
        <taxon>Vertebrata</taxon>
        <taxon>Euteleostomi</taxon>
        <taxon>Actinopterygii</taxon>
        <taxon>Neopterygii</taxon>
        <taxon>Teleostei</taxon>
        <taxon>Ostariophysi</taxon>
        <taxon>Cypriniformes</taxon>
        <taxon>Cyprinidae</taxon>
        <taxon>Labeoninae</taxon>
        <taxon>Labeonini</taxon>
        <taxon>Cirrhinus</taxon>
    </lineage>
</organism>
<keyword evidence="3" id="KW-1185">Reference proteome</keyword>
<gene>
    <name evidence="2" type="ORF">QQF64_012042</name>
</gene>
<dbReference type="EMBL" id="JAYMGO010000018">
    <property type="protein sequence ID" value="KAL1256497.1"/>
    <property type="molecule type" value="Genomic_DNA"/>
</dbReference>
<evidence type="ECO:0000313" key="2">
    <source>
        <dbReference type="EMBL" id="KAL1256497.1"/>
    </source>
</evidence>
<feature type="compositionally biased region" description="Low complexity" evidence="1">
    <location>
        <begin position="68"/>
        <end position="86"/>
    </location>
</feature>
<protein>
    <submittedName>
        <fullName evidence="2">Uncharacterized protein</fullName>
    </submittedName>
</protein>
<feature type="region of interest" description="Disordered" evidence="1">
    <location>
        <begin position="1"/>
        <end position="25"/>
    </location>
</feature>
<feature type="region of interest" description="Disordered" evidence="1">
    <location>
        <begin position="56"/>
        <end position="110"/>
    </location>
</feature>
<name>A0ABR3LXZ2_9TELE</name>
<dbReference type="Proteomes" id="UP001558613">
    <property type="component" value="Unassembled WGS sequence"/>
</dbReference>
<sequence length="110" mass="12255">MHELLHRKGRENDNEKCKEKVNASHSITNLSDVCVSKHAPPPYHHYPVAEMQALKADPDLDCSPPRRPTATARNSSTANRAASGRGSIEKWPDMTEEDPDVIPETTGRQQ</sequence>
<accession>A0ABR3LXZ2</accession>
<comment type="caution">
    <text evidence="2">The sequence shown here is derived from an EMBL/GenBank/DDBJ whole genome shotgun (WGS) entry which is preliminary data.</text>
</comment>
<proteinExistence type="predicted"/>
<evidence type="ECO:0000313" key="3">
    <source>
        <dbReference type="Proteomes" id="UP001558613"/>
    </source>
</evidence>
<evidence type="ECO:0000256" key="1">
    <source>
        <dbReference type="SAM" id="MobiDB-lite"/>
    </source>
</evidence>
<feature type="compositionally biased region" description="Basic and acidic residues" evidence="1">
    <location>
        <begin position="1"/>
        <end position="22"/>
    </location>
</feature>